<evidence type="ECO:0000313" key="4">
    <source>
        <dbReference type="EMBL" id="MED6184000.1"/>
    </source>
</evidence>
<comment type="caution">
    <text evidence="4">The sequence shown here is derived from an EMBL/GenBank/DDBJ whole genome shotgun (WGS) entry which is preliminary data.</text>
</comment>
<reference evidence="4 5" key="1">
    <citation type="journal article" date="2023" name="Plants (Basel)">
        <title>Bridging the Gap: Combining Genomics and Transcriptomics Approaches to Understand Stylosanthes scabra, an Orphan Legume from the Brazilian Caatinga.</title>
        <authorList>
            <person name="Ferreira-Neto J.R.C."/>
            <person name="da Silva M.D."/>
            <person name="Binneck E."/>
            <person name="de Melo N.F."/>
            <person name="da Silva R.H."/>
            <person name="de Melo A.L.T.M."/>
            <person name="Pandolfi V."/>
            <person name="Bustamante F.O."/>
            <person name="Brasileiro-Vidal A.C."/>
            <person name="Benko-Iseppon A.M."/>
        </authorList>
    </citation>
    <scope>NUCLEOTIDE SEQUENCE [LARGE SCALE GENOMIC DNA]</scope>
    <source>
        <tissue evidence="4">Leaves</tissue>
    </source>
</reference>
<feature type="compositionally biased region" description="Basic and acidic residues" evidence="2">
    <location>
        <begin position="355"/>
        <end position="366"/>
    </location>
</feature>
<dbReference type="PANTHER" id="PTHR42776:SF28">
    <property type="entry name" value="GLUTAMYL ENDOPEPTIDASE, CHLOROPLASTIC-RELATED"/>
    <property type="match status" value="1"/>
</dbReference>
<dbReference type="EMBL" id="JASCZI010181492">
    <property type="protein sequence ID" value="MED6184000.1"/>
    <property type="molecule type" value="Genomic_DNA"/>
</dbReference>
<dbReference type="InterPro" id="IPR001375">
    <property type="entry name" value="Peptidase_S9_cat"/>
</dbReference>
<keyword evidence="1" id="KW-0378">Hydrolase</keyword>
<dbReference type="Pfam" id="PF00326">
    <property type="entry name" value="Peptidase_S9"/>
    <property type="match status" value="1"/>
</dbReference>
<dbReference type="Proteomes" id="UP001341840">
    <property type="component" value="Unassembled WGS sequence"/>
</dbReference>
<feature type="region of interest" description="Disordered" evidence="2">
    <location>
        <begin position="319"/>
        <end position="372"/>
    </location>
</feature>
<proteinExistence type="predicted"/>
<evidence type="ECO:0000313" key="5">
    <source>
        <dbReference type="Proteomes" id="UP001341840"/>
    </source>
</evidence>
<name>A0ABU6WFS3_9FABA</name>
<accession>A0ABU6WFS3</accession>
<dbReference type="PANTHER" id="PTHR42776">
    <property type="entry name" value="SERINE PEPTIDASE S9 FAMILY MEMBER"/>
    <property type="match status" value="1"/>
</dbReference>
<sequence length="372" mass="41392">MSDQEEGDLHLDQLKILTSKESKTENTQYHFVRWPDKKLVQITNFPHPYPQLESLQKEMIRYQRKDGVQLTATLYLPPGYNPSTDGPLPCLVWSYPGEFKSKDAAGQVRGSPNEFPGIGPTSALLWLARRFAILSGPTIPIIGEGDEEANDRYVEQLVASAEAAVDEVIRRGVAHPKKIAIGGHSYGAFMTANLLAHAPHLFCCGIARSGAYNRTLTPFGFQNEDRTLWEAANTYVEMSPFMSANKIKKPILLIHGEEDNNSGTLTMQSDRFFTALKGHGALCRLVILPHESHGYTARESIMHVLWETDRWLHKYCVSSSSDAGSDHDTDTVKEKENKETTDAENKSVATSGGGSREDSEYEEVHSLPRSSL</sequence>
<gene>
    <name evidence="4" type="ORF">PIB30_043126</name>
</gene>
<protein>
    <recommendedName>
        <fullName evidence="3">Peptidase S9 prolyl oligopeptidase catalytic domain-containing protein</fullName>
    </recommendedName>
</protein>
<feature type="compositionally biased region" description="Basic and acidic residues" evidence="2">
    <location>
        <begin position="324"/>
        <end position="345"/>
    </location>
</feature>
<keyword evidence="5" id="KW-1185">Reference proteome</keyword>
<dbReference type="InterPro" id="IPR029058">
    <property type="entry name" value="AB_hydrolase_fold"/>
</dbReference>
<evidence type="ECO:0000259" key="3">
    <source>
        <dbReference type="Pfam" id="PF00326"/>
    </source>
</evidence>
<dbReference type="SUPFAM" id="SSF53474">
    <property type="entry name" value="alpha/beta-Hydrolases"/>
    <property type="match status" value="1"/>
</dbReference>
<evidence type="ECO:0000256" key="1">
    <source>
        <dbReference type="ARBA" id="ARBA00022801"/>
    </source>
</evidence>
<dbReference type="Gene3D" id="3.40.50.1820">
    <property type="entry name" value="alpha/beta hydrolase"/>
    <property type="match status" value="1"/>
</dbReference>
<evidence type="ECO:0000256" key="2">
    <source>
        <dbReference type="SAM" id="MobiDB-lite"/>
    </source>
</evidence>
<feature type="domain" description="Peptidase S9 prolyl oligopeptidase catalytic" evidence="3">
    <location>
        <begin position="162"/>
        <end position="315"/>
    </location>
</feature>
<organism evidence="4 5">
    <name type="scientific">Stylosanthes scabra</name>
    <dbReference type="NCBI Taxonomy" id="79078"/>
    <lineage>
        <taxon>Eukaryota</taxon>
        <taxon>Viridiplantae</taxon>
        <taxon>Streptophyta</taxon>
        <taxon>Embryophyta</taxon>
        <taxon>Tracheophyta</taxon>
        <taxon>Spermatophyta</taxon>
        <taxon>Magnoliopsida</taxon>
        <taxon>eudicotyledons</taxon>
        <taxon>Gunneridae</taxon>
        <taxon>Pentapetalae</taxon>
        <taxon>rosids</taxon>
        <taxon>fabids</taxon>
        <taxon>Fabales</taxon>
        <taxon>Fabaceae</taxon>
        <taxon>Papilionoideae</taxon>
        <taxon>50 kb inversion clade</taxon>
        <taxon>dalbergioids sensu lato</taxon>
        <taxon>Dalbergieae</taxon>
        <taxon>Pterocarpus clade</taxon>
        <taxon>Stylosanthes</taxon>
    </lineage>
</organism>